<evidence type="ECO:0000256" key="1">
    <source>
        <dbReference type="SAM" id="SignalP"/>
    </source>
</evidence>
<dbReference type="RefSeq" id="WP_152661799.1">
    <property type="nucleotide sequence ID" value="NZ_CP036422.1"/>
</dbReference>
<organism evidence="2 3">
    <name type="scientific">Halioglobus maricola</name>
    <dbReference type="NCBI Taxonomy" id="2601894"/>
    <lineage>
        <taxon>Bacteria</taxon>
        <taxon>Pseudomonadati</taxon>
        <taxon>Pseudomonadota</taxon>
        <taxon>Gammaproteobacteria</taxon>
        <taxon>Cellvibrionales</taxon>
        <taxon>Halieaceae</taxon>
        <taxon>Halioglobus</taxon>
    </lineage>
</organism>
<dbReference type="KEGG" id="halc:EY643_08505"/>
<gene>
    <name evidence="2" type="ORF">EY643_08505</name>
</gene>
<evidence type="ECO:0000313" key="3">
    <source>
        <dbReference type="Proteomes" id="UP000326287"/>
    </source>
</evidence>
<name>A0A5P9NIY1_9GAMM</name>
<keyword evidence="3" id="KW-1185">Reference proteome</keyword>
<dbReference type="AlphaFoldDB" id="A0A5P9NIY1"/>
<sequence length="119" mass="13923">MKNSAQRILALMLFVFPLELAFAEEVTREEGLALMDECQRQREENIAPLREQEIENCVDQQGKDRDYCERYNRDFGESRSTATGGMRLGLFWDLPVCEDAFEAERYFKMNPRAKSFTLP</sequence>
<dbReference type="Proteomes" id="UP000326287">
    <property type="component" value="Chromosome"/>
</dbReference>
<evidence type="ECO:0000313" key="2">
    <source>
        <dbReference type="EMBL" id="QFU75692.1"/>
    </source>
</evidence>
<proteinExistence type="predicted"/>
<reference evidence="2 3" key="1">
    <citation type="submission" date="2019-02" db="EMBL/GenBank/DDBJ databases">
        <authorList>
            <person name="Li S.-H."/>
        </authorList>
    </citation>
    <scope>NUCLEOTIDE SEQUENCE [LARGE SCALE GENOMIC DNA]</scope>
    <source>
        <strain evidence="2 3">IMCC14385</strain>
    </source>
</reference>
<keyword evidence="1" id="KW-0732">Signal</keyword>
<dbReference type="EMBL" id="CP036422">
    <property type="protein sequence ID" value="QFU75692.1"/>
    <property type="molecule type" value="Genomic_DNA"/>
</dbReference>
<feature type="signal peptide" evidence="1">
    <location>
        <begin position="1"/>
        <end position="23"/>
    </location>
</feature>
<feature type="chain" id="PRO_5024908759" evidence="1">
    <location>
        <begin position="24"/>
        <end position="119"/>
    </location>
</feature>
<protein>
    <submittedName>
        <fullName evidence="2">Uncharacterized protein</fullName>
    </submittedName>
</protein>
<dbReference type="OrthoDB" id="6215472at2"/>
<accession>A0A5P9NIY1</accession>